<dbReference type="Proteomes" id="UP000298138">
    <property type="component" value="Unassembled WGS sequence"/>
</dbReference>
<dbReference type="AlphaFoldDB" id="A0A4S2N0C7"/>
<evidence type="ECO:0000256" key="4">
    <source>
        <dbReference type="RuleBase" id="RU000304"/>
    </source>
</evidence>
<keyword evidence="4" id="KW-0723">Serine/threonine-protein kinase</keyword>
<reference evidence="6 7" key="1">
    <citation type="submission" date="2019-04" db="EMBL/GenBank/DDBJ databases">
        <title>Comparative genomics and transcriptomics to analyze fruiting body development in filamentous ascomycetes.</title>
        <authorList>
            <consortium name="DOE Joint Genome Institute"/>
            <person name="Lutkenhaus R."/>
            <person name="Traeger S."/>
            <person name="Breuer J."/>
            <person name="Kuo A."/>
            <person name="Lipzen A."/>
            <person name="Pangilinan J."/>
            <person name="Dilworth D."/>
            <person name="Sandor L."/>
            <person name="Poggeler S."/>
            <person name="Barry K."/>
            <person name="Grigoriev I.V."/>
            <person name="Nowrousian M."/>
        </authorList>
    </citation>
    <scope>NUCLEOTIDE SEQUENCE [LARGE SCALE GENOMIC DNA]</scope>
    <source>
        <strain evidence="6 7">CBS 389.68</strain>
    </source>
</reference>
<keyword evidence="6" id="KW-0418">Kinase</keyword>
<keyword evidence="2 3" id="KW-0067">ATP-binding</keyword>
<dbReference type="SMART" id="SM00220">
    <property type="entry name" value="S_TKc"/>
    <property type="match status" value="1"/>
</dbReference>
<dbReference type="PANTHER" id="PTHR24346">
    <property type="entry name" value="MAP/MICROTUBULE AFFINITY-REGULATING KINASE"/>
    <property type="match status" value="1"/>
</dbReference>
<feature type="domain" description="Protein kinase" evidence="5">
    <location>
        <begin position="4"/>
        <end position="273"/>
    </location>
</feature>
<dbReference type="InterPro" id="IPR000719">
    <property type="entry name" value="Prot_kinase_dom"/>
</dbReference>
<dbReference type="GO" id="GO:0035556">
    <property type="term" value="P:intracellular signal transduction"/>
    <property type="evidence" value="ECO:0007669"/>
    <property type="project" value="TreeGrafter"/>
</dbReference>
<proteinExistence type="inferred from homology"/>
<dbReference type="Pfam" id="PF00069">
    <property type="entry name" value="Pkinase"/>
    <property type="match status" value="1"/>
</dbReference>
<feature type="non-terminal residue" evidence="6">
    <location>
        <position position="279"/>
    </location>
</feature>
<evidence type="ECO:0000256" key="3">
    <source>
        <dbReference type="PROSITE-ProRule" id="PRU10141"/>
    </source>
</evidence>
<feature type="non-terminal residue" evidence="6">
    <location>
        <position position="1"/>
    </location>
</feature>
<keyword evidence="7" id="KW-1185">Reference proteome</keyword>
<dbReference type="GO" id="GO:0004674">
    <property type="term" value="F:protein serine/threonine kinase activity"/>
    <property type="evidence" value="ECO:0007669"/>
    <property type="project" value="UniProtKB-KW"/>
</dbReference>
<comment type="similarity">
    <text evidence="4">Belongs to the protein kinase superfamily.</text>
</comment>
<evidence type="ECO:0000256" key="1">
    <source>
        <dbReference type="ARBA" id="ARBA00022741"/>
    </source>
</evidence>
<evidence type="ECO:0000313" key="6">
    <source>
        <dbReference type="EMBL" id="TGZ82461.1"/>
    </source>
</evidence>
<evidence type="ECO:0000256" key="2">
    <source>
        <dbReference type="ARBA" id="ARBA00022840"/>
    </source>
</evidence>
<evidence type="ECO:0000259" key="5">
    <source>
        <dbReference type="PROSITE" id="PS50011"/>
    </source>
</evidence>
<dbReference type="GO" id="GO:0005737">
    <property type="term" value="C:cytoplasm"/>
    <property type="evidence" value="ECO:0007669"/>
    <property type="project" value="TreeGrafter"/>
</dbReference>
<keyword evidence="1 3" id="KW-0547">Nucleotide-binding</keyword>
<name>A0A4S2N0C7_9PEZI</name>
<dbReference type="InterPro" id="IPR008271">
    <property type="entry name" value="Ser/Thr_kinase_AS"/>
</dbReference>
<dbReference type="EMBL" id="ML220115">
    <property type="protein sequence ID" value="TGZ82461.1"/>
    <property type="molecule type" value="Genomic_DNA"/>
</dbReference>
<dbReference type="PROSITE" id="PS50011">
    <property type="entry name" value="PROTEIN_KINASE_DOM"/>
    <property type="match status" value="1"/>
</dbReference>
<accession>A0A4S2N0C7</accession>
<protein>
    <submittedName>
        <fullName evidence="6">Kinase-like protein</fullName>
    </submittedName>
</protein>
<dbReference type="Gene3D" id="1.10.510.10">
    <property type="entry name" value="Transferase(Phosphotransferase) domain 1"/>
    <property type="match status" value="1"/>
</dbReference>
<dbReference type="PANTHER" id="PTHR24346:SF110">
    <property type="entry name" value="NON-SPECIFIC SERINE_THREONINE PROTEIN KINASE"/>
    <property type="match status" value="1"/>
</dbReference>
<dbReference type="PROSITE" id="PS00107">
    <property type="entry name" value="PROTEIN_KINASE_ATP"/>
    <property type="match status" value="1"/>
</dbReference>
<evidence type="ECO:0000313" key="7">
    <source>
        <dbReference type="Proteomes" id="UP000298138"/>
    </source>
</evidence>
<dbReference type="InterPro" id="IPR017441">
    <property type="entry name" value="Protein_kinase_ATP_BS"/>
</dbReference>
<dbReference type="InterPro" id="IPR011009">
    <property type="entry name" value="Kinase-like_dom_sf"/>
</dbReference>
<dbReference type="PROSITE" id="PS00108">
    <property type="entry name" value="PROTEIN_KINASE_ST"/>
    <property type="match status" value="1"/>
</dbReference>
<dbReference type="GO" id="GO:0005524">
    <property type="term" value="F:ATP binding"/>
    <property type="evidence" value="ECO:0007669"/>
    <property type="project" value="UniProtKB-UniRule"/>
</dbReference>
<feature type="binding site" evidence="3">
    <location>
        <position position="33"/>
    </location>
    <ligand>
        <name>ATP</name>
        <dbReference type="ChEBI" id="CHEBI:30616"/>
    </ligand>
</feature>
<dbReference type="STRING" id="341454.A0A4S2N0C7"/>
<gene>
    <name evidence="6" type="ORF">EX30DRAFT_297434</name>
</gene>
<keyword evidence="6" id="KW-0808">Transferase</keyword>
<sequence length="279" mass="31459">IGPWRFGDKLGQGTSGAVFYAQHEITGQAAAIKIVPKYPQEYIADEINEASDPAKKSPTGNLLREVACLKILNEHPNIVSVKDLWQDAENVYMVMDFVEGGELLKYVQKHRQGLPEAEAIRMFRQIISALEFAHRLEIFHRDLKLENMLLDTAGNVRIVDFGLGGQCGGKSLTLTCGSPHYTAPEVVRGIPYDARTADIWSAGVVLYVLLDGFIPFHGMDENDLPGMFQNILDGRFRLPENVSDWVMDLFYQLFETDPDKRITIKNLWKHPAIARYAPR</sequence>
<organism evidence="6 7">
    <name type="scientific">Ascodesmis nigricans</name>
    <dbReference type="NCBI Taxonomy" id="341454"/>
    <lineage>
        <taxon>Eukaryota</taxon>
        <taxon>Fungi</taxon>
        <taxon>Dikarya</taxon>
        <taxon>Ascomycota</taxon>
        <taxon>Pezizomycotina</taxon>
        <taxon>Pezizomycetes</taxon>
        <taxon>Pezizales</taxon>
        <taxon>Ascodesmidaceae</taxon>
        <taxon>Ascodesmis</taxon>
    </lineage>
</organism>
<dbReference type="SUPFAM" id="SSF56112">
    <property type="entry name" value="Protein kinase-like (PK-like)"/>
    <property type="match status" value="1"/>
</dbReference>
<dbReference type="FunFam" id="1.10.510.10:FF:000571">
    <property type="entry name" value="Maternal embryonic leucine zipper kinase"/>
    <property type="match status" value="1"/>
</dbReference>
<dbReference type="InParanoid" id="A0A4S2N0C7"/>
<dbReference type="OrthoDB" id="504170at2759"/>